<sequence>MKFRLIALLLFVSCTHQVWAQQSMLTELSPEYLEKLIASAKKNYPRVGVFEAKEKIGEAAIKQSKLSYFEILSFSYLLNPSQISTVNPNMFNSYQFGFFVNIGSILQKPAKIKQVKYELEAVQAEKLTYERSLETEVRNRYYAYVQSLTLLKIKTSALMDAQSALNDVRYKFEKGELPLSNYNNALNMVSDQLQVKVTAETNMMISKNNLEEMVGQTLESIQ</sequence>
<name>A0A316ANR1_9BACT</name>
<reference evidence="2 3" key="1">
    <citation type="submission" date="2018-03" db="EMBL/GenBank/DDBJ databases">
        <title>Genomic Encyclopedia of Archaeal and Bacterial Type Strains, Phase II (KMG-II): from individual species to whole genera.</title>
        <authorList>
            <person name="Goeker M."/>
        </authorList>
    </citation>
    <scope>NUCLEOTIDE SEQUENCE [LARGE SCALE GENOMIC DNA]</scope>
    <source>
        <strain evidence="2 3">DSM 100346</strain>
    </source>
</reference>
<accession>A0A316ANR1</accession>
<dbReference type="EMBL" id="QGDT01000003">
    <property type="protein sequence ID" value="PWJ58774.1"/>
    <property type="molecule type" value="Genomic_DNA"/>
</dbReference>
<organism evidence="2 3">
    <name type="scientific">Dyadobacter jejuensis</name>
    <dbReference type="NCBI Taxonomy" id="1082580"/>
    <lineage>
        <taxon>Bacteria</taxon>
        <taxon>Pseudomonadati</taxon>
        <taxon>Bacteroidota</taxon>
        <taxon>Cytophagia</taxon>
        <taxon>Cytophagales</taxon>
        <taxon>Spirosomataceae</taxon>
        <taxon>Dyadobacter</taxon>
    </lineage>
</organism>
<dbReference type="AlphaFoldDB" id="A0A316ANR1"/>
<comment type="caution">
    <text evidence="2">The sequence shown here is derived from an EMBL/GenBank/DDBJ whole genome shotgun (WGS) entry which is preliminary data.</text>
</comment>
<feature type="chain" id="PRO_5016373264" evidence="1">
    <location>
        <begin position="21"/>
        <end position="222"/>
    </location>
</feature>
<evidence type="ECO:0000313" key="2">
    <source>
        <dbReference type="EMBL" id="PWJ58774.1"/>
    </source>
</evidence>
<dbReference type="OrthoDB" id="793488at2"/>
<dbReference type="SUPFAM" id="SSF56954">
    <property type="entry name" value="Outer membrane efflux proteins (OEP)"/>
    <property type="match status" value="1"/>
</dbReference>
<evidence type="ECO:0000313" key="3">
    <source>
        <dbReference type="Proteomes" id="UP000245880"/>
    </source>
</evidence>
<evidence type="ECO:0000256" key="1">
    <source>
        <dbReference type="SAM" id="SignalP"/>
    </source>
</evidence>
<protein>
    <submittedName>
        <fullName evidence="2">Outer membrane efflux protein</fullName>
    </submittedName>
</protein>
<gene>
    <name evidence="2" type="ORF">CLV98_103141</name>
</gene>
<feature type="signal peptide" evidence="1">
    <location>
        <begin position="1"/>
        <end position="20"/>
    </location>
</feature>
<keyword evidence="1" id="KW-0732">Signal</keyword>
<dbReference type="Proteomes" id="UP000245880">
    <property type="component" value="Unassembled WGS sequence"/>
</dbReference>
<proteinExistence type="predicted"/>
<dbReference type="RefSeq" id="WP_109673711.1">
    <property type="nucleotide sequence ID" value="NZ_QGDT01000003.1"/>
</dbReference>
<dbReference type="Gene3D" id="1.20.1600.10">
    <property type="entry name" value="Outer membrane efflux proteins (OEP)"/>
    <property type="match status" value="1"/>
</dbReference>
<dbReference type="GO" id="GO:0015562">
    <property type="term" value="F:efflux transmembrane transporter activity"/>
    <property type="evidence" value="ECO:0007669"/>
    <property type="project" value="InterPro"/>
</dbReference>
<keyword evidence="3" id="KW-1185">Reference proteome</keyword>